<keyword evidence="2" id="KW-0238">DNA-binding</keyword>
<dbReference type="Pfam" id="PF07729">
    <property type="entry name" value="FCD"/>
    <property type="match status" value="1"/>
</dbReference>
<evidence type="ECO:0000313" key="6">
    <source>
        <dbReference type="Proteomes" id="UP000433071"/>
    </source>
</evidence>
<comment type="caution">
    <text evidence="5">The sequence shown here is derived from an EMBL/GenBank/DDBJ whole genome shotgun (WGS) entry which is preliminary data.</text>
</comment>
<dbReference type="SUPFAM" id="SSF48008">
    <property type="entry name" value="GntR ligand-binding domain-like"/>
    <property type="match status" value="1"/>
</dbReference>
<dbReference type="InterPro" id="IPR008920">
    <property type="entry name" value="TF_FadR/GntR_C"/>
</dbReference>
<evidence type="ECO:0000313" key="5">
    <source>
        <dbReference type="EMBL" id="MTH70347.1"/>
    </source>
</evidence>
<dbReference type="InterPro" id="IPR000524">
    <property type="entry name" value="Tscrpt_reg_HTH_GntR"/>
</dbReference>
<keyword evidence="3" id="KW-0804">Transcription</keyword>
<dbReference type="GO" id="GO:0003700">
    <property type="term" value="F:DNA-binding transcription factor activity"/>
    <property type="evidence" value="ECO:0007669"/>
    <property type="project" value="InterPro"/>
</dbReference>
<dbReference type="Gene3D" id="1.10.10.10">
    <property type="entry name" value="Winged helix-like DNA-binding domain superfamily/Winged helix DNA-binding domain"/>
    <property type="match status" value="1"/>
</dbReference>
<dbReference type="CDD" id="cd07377">
    <property type="entry name" value="WHTH_GntR"/>
    <property type="match status" value="1"/>
</dbReference>
<dbReference type="PRINTS" id="PR00035">
    <property type="entry name" value="HTHGNTR"/>
</dbReference>
<protein>
    <submittedName>
        <fullName evidence="5">FCD domain-containing protein</fullName>
    </submittedName>
</protein>
<dbReference type="SMART" id="SM00345">
    <property type="entry name" value="HTH_GNTR"/>
    <property type="match status" value="1"/>
</dbReference>
<sequence>MSEAPGTARSQTDVVIQGIKDMLTRGELKPGSRLPIEKDLAAMLNVSRGSLREGVRALATLGVLETRQGDGTYVTSLDPAALLSPLGFLADLQQPAHAADLLAVRRVLEAESVSLAATRITDEQLEDLEAILARVDRTLEDEDEDEMDLEEFINTDTEFHRAIAAASGNPPLAALVDALVGRTFRARLWRAISNRGSVRETQREHRAILDELARRDPGRASIRMSTHLLGVEQFSAEHAAEDPEAG</sequence>
<evidence type="ECO:0000256" key="2">
    <source>
        <dbReference type="ARBA" id="ARBA00023125"/>
    </source>
</evidence>
<dbReference type="Gene3D" id="1.20.120.530">
    <property type="entry name" value="GntR ligand-binding domain-like"/>
    <property type="match status" value="1"/>
</dbReference>
<dbReference type="Pfam" id="PF00392">
    <property type="entry name" value="GntR"/>
    <property type="match status" value="1"/>
</dbReference>
<dbReference type="OrthoDB" id="7989071at2"/>
<keyword evidence="6" id="KW-1185">Reference proteome</keyword>
<dbReference type="PROSITE" id="PS50949">
    <property type="entry name" value="HTH_GNTR"/>
    <property type="match status" value="1"/>
</dbReference>
<accession>A0A6I3MEB7</accession>
<name>A0A6I3MEB7_9MICO</name>
<reference evidence="5 6" key="1">
    <citation type="submission" date="2019-11" db="EMBL/GenBank/DDBJ databases">
        <title>Agromyces kandeliae sp. nov., isolated from mangrove soil.</title>
        <authorList>
            <person name="Wang R."/>
        </authorList>
    </citation>
    <scope>NUCLEOTIDE SEQUENCE [LARGE SCALE GENOMIC DNA]</scope>
    <source>
        <strain evidence="5 6">JCM 11433</strain>
    </source>
</reference>
<dbReference type="InterPro" id="IPR036388">
    <property type="entry name" value="WH-like_DNA-bd_sf"/>
</dbReference>
<dbReference type="PANTHER" id="PTHR43537">
    <property type="entry name" value="TRANSCRIPTIONAL REGULATOR, GNTR FAMILY"/>
    <property type="match status" value="1"/>
</dbReference>
<organism evidence="5 6">
    <name type="scientific">Agromyces bracchium</name>
    <dbReference type="NCBI Taxonomy" id="88376"/>
    <lineage>
        <taxon>Bacteria</taxon>
        <taxon>Bacillati</taxon>
        <taxon>Actinomycetota</taxon>
        <taxon>Actinomycetes</taxon>
        <taxon>Micrococcales</taxon>
        <taxon>Microbacteriaceae</taxon>
        <taxon>Agromyces</taxon>
    </lineage>
</organism>
<dbReference type="EMBL" id="WMLB01000045">
    <property type="protein sequence ID" value="MTH70347.1"/>
    <property type="molecule type" value="Genomic_DNA"/>
</dbReference>
<dbReference type="SUPFAM" id="SSF46785">
    <property type="entry name" value="Winged helix' DNA-binding domain"/>
    <property type="match status" value="1"/>
</dbReference>
<dbReference type="InterPro" id="IPR011711">
    <property type="entry name" value="GntR_C"/>
</dbReference>
<evidence type="ECO:0000256" key="1">
    <source>
        <dbReference type="ARBA" id="ARBA00023015"/>
    </source>
</evidence>
<dbReference type="PANTHER" id="PTHR43537:SF5">
    <property type="entry name" value="UXU OPERON TRANSCRIPTIONAL REGULATOR"/>
    <property type="match status" value="1"/>
</dbReference>
<dbReference type="RefSeq" id="WP_155053369.1">
    <property type="nucleotide sequence ID" value="NZ_BAAAIB010000009.1"/>
</dbReference>
<dbReference type="SMART" id="SM00895">
    <property type="entry name" value="FCD"/>
    <property type="match status" value="1"/>
</dbReference>
<gene>
    <name evidence="5" type="ORF">GJ743_18445</name>
</gene>
<feature type="domain" description="HTH gntR-type" evidence="4">
    <location>
        <begin position="9"/>
        <end position="77"/>
    </location>
</feature>
<evidence type="ECO:0000259" key="4">
    <source>
        <dbReference type="PROSITE" id="PS50949"/>
    </source>
</evidence>
<dbReference type="AlphaFoldDB" id="A0A6I3MEB7"/>
<proteinExistence type="predicted"/>
<dbReference type="GO" id="GO:0003677">
    <property type="term" value="F:DNA binding"/>
    <property type="evidence" value="ECO:0007669"/>
    <property type="project" value="UniProtKB-KW"/>
</dbReference>
<evidence type="ECO:0000256" key="3">
    <source>
        <dbReference type="ARBA" id="ARBA00023163"/>
    </source>
</evidence>
<dbReference type="Proteomes" id="UP000433071">
    <property type="component" value="Unassembled WGS sequence"/>
</dbReference>
<keyword evidence="1" id="KW-0805">Transcription regulation</keyword>
<dbReference type="InterPro" id="IPR036390">
    <property type="entry name" value="WH_DNA-bd_sf"/>
</dbReference>